<dbReference type="KEGG" id="edi:EDI_191730"/>
<dbReference type="Proteomes" id="UP000008076">
    <property type="component" value="Unassembled WGS sequence"/>
</dbReference>
<feature type="chain" id="PRO_5013220485" evidence="1">
    <location>
        <begin position="16"/>
        <end position="146"/>
    </location>
</feature>
<accession>B0EJV4</accession>
<evidence type="ECO:0000256" key="1">
    <source>
        <dbReference type="SAM" id="SignalP"/>
    </source>
</evidence>
<dbReference type="AlphaFoldDB" id="B0EJV4"/>
<gene>
    <name evidence="2" type="ORF">EDI_191730</name>
</gene>
<organism evidence="3">
    <name type="scientific">Entamoeba dispar (strain ATCC PRA-260 / SAW760)</name>
    <dbReference type="NCBI Taxonomy" id="370354"/>
    <lineage>
        <taxon>Eukaryota</taxon>
        <taxon>Amoebozoa</taxon>
        <taxon>Evosea</taxon>
        <taxon>Archamoebae</taxon>
        <taxon>Mastigamoebida</taxon>
        <taxon>Entamoebidae</taxon>
        <taxon>Entamoeba</taxon>
    </lineage>
</organism>
<evidence type="ECO:0000313" key="3">
    <source>
        <dbReference type="Proteomes" id="UP000008076"/>
    </source>
</evidence>
<dbReference type="RefSeq" id="XP_001738481.1">
    <property type="nucleotide sequence ID" value="XM_001738429.1"/>
</dbReference>
<sequence>MWFCLLLLFISFCNGEYCQKVEGNDFIIYVNASCIDSTLTSNELTGDYTKYSSVIISVSNYYGIFYFGSISNPFKANKVIVQLGYSPPIYSLLFMNIETNLELELISNSYSFEKVYFDFYNGNSPTRITGDVGELWVGGNDYYDYN</sequence>
<keyword evidence="1" id="KW-0732">Signal</keyword>
<dbReference type="GeneID" id="5883564"/>
<reference evidence="3" key="1">
    <citation type="submission" date="2007-12" db="EMBL/GenBank/DDBJ databases">
        <title>Annotation of Entamoeba dispar SAW760.</title>
        <authorList>
            <person name="Lorenzi H."/>
            <person name="Inman J."/>
            <person name="Schobel S."/>
            <person name="Amedeo P."/>
            <person name="Caler E."/>
        </authorList>
    </citation>
    <scope>NUCLEOTIDE SEQUENCE [LARGE SCALE GENOMIC DNA]</scope>
    <source>
        <strain evidence="3">ATCC PRA-260 / SAW760</strain>
    </source>
</reference>
<evidence type="ECO:0000313" key="2">
    <source>
        <dbReference type="EMBL" id="EDR25193.1"/>
    </source>
</evidence>
<name>B0EJV4_ENTDS</name>
<feature type="signal peptide" evidence="1">
    <location>
        <begin position="1"/>
        <end position="15"/>
    </location>
</feature>
<protein>
    <submittedName>
        <fullName evidence="2">Uncharacterized protein</fullName>
    </submittedName>
</protein>
<keyword evidence="3" id="KW-1185">Reference proteome</keyword>
<proteinExistence type="predicted"/>
<dbReference type="EMBL" id="DS549628">
    <property type="protein sequence ID" value="EDR25193.1"/>
    <property type="molecule type" value="Genomic_DNA"/>
</dbReference>